<dbReference type="Gene3D" id="3.40.50.720">
    <property type="entry name" value="NAD(P)-binding Rossmann-like Domain"/>
    <property type="match status" value="1"/>
</dbReference>
<evidence type="ECO:0008006" key="4">
    <source>
        <dbReference type="Google" id="ProtNLM"/>
    </source>
</evidence>
<evidence type="ECO:0000256" key="1">
    <source>
        <dbReference type="ARBA" id="ARBA00023002"/>
    </source>
</evidence>
<reference evidence="3" key="1">
    <citation type="journal article" date="2014" name="Proc. Natl. Acad. Sci. U.S.A.">
        <title>Extensive sampling of basidiomycete genomes demonstrates inadequacy of the white-rot/brown-rot paradigm for wood decay fungi.</title>
        <authorList>
            <person name="Riley R."/>
            <person name="Salamov A.A."/>
            <person name="Brown D.W."/>
            <person name="Nagy L.G."/>
            <person name="Floudas D."/>
            <person name="Held B.W."/>
            <person name="Levasseur A."/>
            <person name="Lombard V."/>
            <person name="Morin E."/>
            <person name="Otillar R."/>
            <person name="Lindquist E.A."/>
            <person name="Sun H."/>
            <person name="LaButti K.M."/>
            <person name="Schmutz J."/>
            <person name="Jabbour D."/>
            <person name="Luo H."/>
            <person name="Baker S.E."/>
            <person name="Pisabarro A.G."/>
            <person name="Walton J.D."/>
            <person name="Blanchette R.A."/>
            <person name="Henrissat B."/>
            <person name="Martin F."/>
            <person name="Cullen D."/>
            <person name="Hibbett D.S."/>
            <person name="Grigoriev I.V."/>
        </authorList>
    </citation>
    <scope>NUCLEOTIDE SEQUENCE [LARGE SCALE GENOMIC DNA]</scope>
    <source>
        <strain evidence="3">MUCL 33604</strain>
    </source>
</reference>
<dbReference type="InterPro" id="IPR002347">
    <property type="entry name" value="SDR_fam"/>
</dbReference>
<dbReference type="InterPro" id="IPR036291">
    <property type="entry name" value="NAD(P)-bd_dom_sf"/>
</dbReference>
<sequence length="323" mass="35638">MPSLATVKASNTTTLASFPRSFTPTALFLGGTSGIGQAMAQSFAHHTNGNSRIIIIGRNRHAAESTIASFPPPSREELRGTEEVRHEFVECDATLMENVHKTTKELLGRLNKLNYLVLSPGFLSIKGRDETSEGIDKKLALYYYARWTFIHDLLPLLLKTKQSGEDVSVITILAADTGGEINWEDLGLKHGYGFVSSNKAAITYTDYMLESFSTRNPNIPFTHTYPGPVRTPLTSHITGLPKPLSVIINALLYPVQITPQDCAEWMLYAMWEGGKGGGGAWRRGARGEELGRPRFVEEGGGEKGERLWEHTMRETRSGVEGEL</sequence>
<accession>A0A067PSJ9</accession>
<dbReference type="PANTHER" id="PTHR47534:SF3">
    <property type="entry name" value="ALCOHOL DEHYDROGENASE-LIKE C-TERMINAL DOMAIN-CONTAINING PROTEIN"/>
    <property type="match status" value="1"/>
</dbReference>
<dbReference type="InParanoid" id="A0A067PSJ9"/>
<dbReference type="PRINTS" id="PR00081">
    <property type="entry name" value="GDHRDH"/>
</dbReference>
<keyword evidence="3" id="KW-1185">Reference proteome</keyword>
<evidence type="ECO:0000313" key="3">
    <source>
        <dbReference type="Proteomes" id="UP000027265"/>
    </source>
</evidence>
<dbReference type="OrthoDB" id="2898509at2759"/>
<name>A0A067PSJ9_9AGAM</name>
<dbReference type="EMBL" id="KL197729">
    <property type="protein sequence ID" value="KDQ54277.1"/>
    <property type="molecule type" value="Genomic_DNA"/>
</dbReference>
<gene>
    <name evidence="2" type="ORF">JAAARDRAFT_38436</name>
</gene>
<keyword evidence="1" id="KW-0560">Oxidoreductase</keyword>
<dbReference type="PANTHER" id="PTHR47534">
    <property type="entry name" value="YALI0E05731P"/>
    <property type="match status" value="1"/>
</dbReference>
<dbReference type="Pfam" id="PF13561">
    <property type="entry name" value="adh_short_C2"/>
    <property type="match status" value="1"/>
</dbReference>
<dbReference type="InterPro" id="IPR052228">
    <property type="entry name" value="Sec_Metab_Biosynth_Oxidored"/>
</dbReference>
<dbReference type="SUPFAM" id="SSF51735">
    <property type="entry name" value="NAD(P)-binding Rossmann-fold domains"/>
    <property type="match status" value="1"/>
</dbReference>
<dbReference type="Proteomes" id="UP000027265">
    <property type="component" value="Unassembled WGS sequence"/>
</dbReference>
<organism evidence="2 3">
    <name type="scientific">Jaapia argillacea MUCL 33604</name>
    <dbReference type="NCBI Taxonomy" id="933084"/>
    <lineage>
        <taxon>Eukaryota</taxon>
        <taxon>Fungi</taxon>
        <taxon>Dikarya</taxon>
        <taxon>Basidiomycota</taxon>
        <taxon>Agaricomycotina</taxon>
        <taxon>Agaricomycetes</taxon>
        <taxon>Agaricomycetidae</taxon>
        <taxon>Jaapiales</taxon>
        <taxon>Jaapiaceae</taxon>
        <taxon>Jaapia</taxon>
    </lineage>
</organism>
<dbReference type="HOGENOM" id="CLU_044999_1_0_1"/>
<proteinExistence type="predicted"/>
<dbReference type="STRING" id="933084.A0A067PSJ9"/>
<protein>
    <recommendedName>
        <fullName evidence="4">NAD(P)-binding protein</fullName>
    </recommendedName>
</protein>
<evidence type="ECO:0000313" key="2">
    <source>
        <dbReference type="EMBL" id="KDQ54277.1"/>
    </source>
</evidence>
<dbReference type="AlphaFoldDB" id="A0A067PSJ9"/>
<dbReference type="GO" id="GO:0016491">
    <property type="term" value="F:oxidoreductase activity"/>
    <property type="evidence" value="ECO:0007669"/>
    <property type="project" value="UniProtKB-KW"/>
</dbReference>